<feature type="compositionally biased region" description="Polar residues" evidence="1">
    <location>
        <begin position="565"/>
        <end position="583"/>
    </location>
</feature>
<feature type="region of interest" description="Disordered" evidence="1">
    <location>
        <begin position="1"/>
        <end position="26"/>
    </location>
</feature>
<dbReference type="EMBL" id="WIWF01000017">
    <property type="protein sequence ID" value="MQT73941.1"/>
    <property type="molecule type" value="Genomic_DNA"/>
</dbReference>
<gene>
    <name evidence="2" type="ORF">GHO37_06455</name>
</gene>
<evidence type="ECO:0008006" key="4">
    <source>
        <dbReference type="Google" id="ProtNLM"/>
    </source>
</evidence>
<dbReference type="Gene3D" id="1.10.530.10">
    <property type="match status" value="1"/>
</dbReference>
<name>A0A7X1WSP8_9PSED</name>
<reference evidence="2 3" key="1">
    <citation type="submission" date="2019-10" db="EMBL/GenBank/DDBJ databases">
        <title>Evaluation of single-gene subtyping targets for Pseudomonas.</title>
        <authorList>
            <person name="Reichler S.J."/>
            <person name="Orsi R.H."/>
            <person name="Wiedmann M."/>
            <person name="Martin N.H."/>
            <person name="Murphy S.I."/>
        </authorList>
    </citation>
    <scope>NUCLEOTIDE SEQUENCE [LARGE SCALE GENOMIC DNA]</scope>
    <source>
        <strain evidence="2 3">FSL R10-2932</strain>
    </source>
</reference>
<evidence type="ECO:0000256" key="1">
    <source>
        <dbReference type="SAM" id="MobiDB-lite"/>
    </source>
</evidence>
<dbReference type="InterPro" id="IPR023346">
    <property type="entry name" value="Lysozyme-like_dom_sf"/>
</dbReference>
<feature type="region of interest" description="Disordered" evidence="1">
    <location>
        <begin position="499"/>
        <end position="528"/>
    </location>
</feature>
<protein>
    <recommendedName>
        <fullName evidence="4">Phage tail lysozyme domain-containing protein</fullName>
    </recommendedName>
</protein>
<proteinExistence type="predicted"/>
<feature type="region of interest" description="Disordered" evidence="1">
    <location>
        <begin position="627"/>
        <end position="664"/>
    </location>
</feature>
<feature type="compositionally biased region" description="Polar residues" evidence="1">
    <location>
        <begin position="592"/>
        <end position="608"/>
    </location>
</feature>
<sequence length="768" mass="76762">MASDVMASEGGEGTREEKDRSTGSAVGRGVGSIGGMAAGAAAGAALGSIVPGLGTAIGGIIGGVVGGFMGDKAGDIIGESVGGWVSDLRNSNIGSVITEKWVYTTEFMGSLWSQSTAGLSERWAAVSETVSGMWTTVSDTASATWAAMSAGSTALWEGVSSALTGAWTAAVDKMQAGWSSAVDLASKGWEALSGLAGSAKDWLKEKTGVDLEKVYENVGARATEIVGGAKDAASSAWSKVTDVAASAKSAVASGASKVADATGVTAVAGAFRTATNAADNKVRSLRADNNWASAKDDLVGASEAAGVDPGVLAKIAKYESNFDAGATPTRRDGTKISSAHGYGQFLDGTWTDSINKHGAKYGVEGAGKLNTEQAAKYRNDPKIQAAMLAEFTKENIDQGRKYGGRDDDANVYAFHNLGGGDAKKMLSGMSAGMDVRQSLMQGVNSEKGRARVEQVIAGNKDLYGDGSRSAKDAYKVMGERMRAGDSYAEDARSHLLARNQAASAPAEMTASAAQSPASPLDQPRAATVIGPPANALAGVDTARKSAPAVVASAPSPASQGLPAGNSLSPSEVGSGQAITSSPGNPFAALENPQANPDGSQAVTASPNNPFAALGGKEIPAASSANSPFAALESGTDSVPSVPASPGNPFGALDGGAKLESGPQSSGGMVATLFAGAKVAQAPTASAPVSLASGRAPSAMTAVPSAPAVSIPTAPAVAAIAEAPEVEPTPMGSPGRRQSATPAAPANIPRDIEDRRIAHIVTGAYSGAV</sequence>
<dbReference type="Proteomes" id="UP000447574">
    <property type="component" value="Unassembled WGS sequence"/>
</dbReference>
<dbReference type="AlphaFoldDB" id="A0A7X1WSP8"/>
<feature type="compositionally biased region" description="Basic and acidic residues" evidence="1">
    <location>
        <begin position="12"/>
        <end position="21"/>
    </location>
</feature>
<feature type="region of interest" description="Disordered" evidence="1">
    <location>
        <begin position="725"/>
        <end position="750"/>
    </location>
</feature>
<evidence type="ECO:0000313" key="2">
    <source>
        <dbReference type="EMBL" id="MQT73941.1"/>
    </source>
</evidence>
<feature type="region of interest" description="Disordered" evidence="1">
    <location>
        <begin position="550"/>
        <end position="615"/>
    </location>
</feature>
<feature type="compositionally biased region" description="Low complexity" evidence="1">
    <location>
        <begin position="501"/>
        <end position="515"/>
    </location>
</feature>
<comment type="caution">
    <text evidence="2">The sequence shown here is derived from an EMBL/GenBank/DDBJ whole genome shotgun (WGS) entry which is preliminary data.</text>
</comment>
<organism evidence="2 3">
    <name type="scientific">Pseudomonas helleri</name>
    <dbReference type="NCBI Taxonomy" id="1608996"/>
    <lineage>
        <taxon>Bacteria</taxon>
        <taxon>Pseudomonadati</taxon>
        <taxon>Pseudomonadota</taxon>
        <taxon>Gammaproteobacteria</taxon>
        <taxon>Pseudomonadales</taxon>
        <taxon>Pseudomonadaceae</taxon>
        <taxon>Pseudomonas</taxon>
    </lineage>
</organism>
<evidence type="ECO:0000313" key="3">
    <source>
        <dbReference type="Proteomes" id="UP000447574"/>
    </source>
</evidence>
<dbReference type="PANTHER" id="PTHR21525">
    <property type="entry name" value="MOTILE SPERM PROTEIN"/>
    <property type="match status" value="1"/>
</dbReference>
<dbReference type="RefSeq" id="WP_153437996.1">
    <property type="nucleotide sequence ID" value="NZ_WIWF01000017.1"/>
</dbReference>
<accession>A0A7X1WSP8</accession>
<dbReference type="SUPFAM" id="SSF53955">
    <property type="entry name" value="Lysozyme-like"/>
    <property type="match status" value="1"/>
</dbReference>
<dbReference type="PANTHER" id="PTHR21525:SF9">
    <property type="entry name" value="CHANNEL_COLICIN DOMAIN-CONTAINING PROTEIN"/>
    <property type="match status" value="1"/>
</dbReference>